<gene>
    <name evidence="1" type="ORF">UFOPK4242_01162</name>
</gene>
<organism evidence="1">
    <name type="scientific">freshwater metagenome</name>
    <dbReference type="NCBI Taxonomy" id="449393"/>
    <lineage>
        <taxon>unclassified sequences</taxon>
        <taxon>metagenomes</taxon>
        <taxon>ecological metagenomes</taxon>
    </lineage>
</organism>
<dbReference type="AlphaFoldDB" id="A0A6J7SSX1"/>
<evidence type="ECO:0000313" key="1">
    <source>
        <dbReference type="EMBL" id="CAB5043540.1"/>
    </source>
</evidence>
<reference evidence="1" key="1">
    <citation type="submission" date="2020-05" db="EMBL/GenBank/DDBJ databases">
        <authorList>
            <person name="Chiriac C."/>
            <person name="Salcher M."/>
            <person name="Ghai R."/>
            <person name="Kavagutti S V."/>
        </authorList>
    </citation>
    <scope>NUCLEOTIDE SEQUENCE</scope>
</reference>
<sequence length="89" mass="9652">MVVPRTVPVTPAFEVMAILVPAIVPLDVITPLYKVVPSKPQAVLPIIVMSYGAHDPEVTVIVETTRLAGFVRLKVVPLALIKYAVPLIR</sequence>
<proteinExistence type="predicted"/>
<protein>
    <submittedName>
        <fullName evidence="1">Unannotated protein</fullName>
    </submittedName>
</protein>
<accession>A0A6J7SSX1</accession>
<name>A0A6J7SSX1_9ZZZZ</name>
<dbReference type="EMBL" id="CAFBQC010000076">
    <property type="protein sequence ID" value="CAB5043540.1"/>
    <property type="molecule type" value="Genomic_DNA"/>
</dbReference>